<feature type="transmembrane region" description="Helical" evidence="7">
    <location>
        <begin position="441"/>
        <end position="458"/>
    </location>
</feature>
<reference evidence="8 9" key="1">
    <citation type="journal article" date="2014" name="Microbiology">
        <title>Unravelling the complete genome sequence of Advenella mimigardefordensis strain DPN7T and novel insights in the catabolism of the xenobiotic polythioester precursor 3,3'-dithiodipropionate.</title>
        <authorList>
            <person name="Wubbeler J.H."/>
            <person name="Hiessl S."/>
            <person name="Schuldes J."/>
            <person name="Thurmer A."/>
            <person name="Daniel R."/>
            <person name="Steinbuchel A."/>
        </authorList>
    </citation>
    <scope>NUCLEOTIDE SEQUENCE [LARGE SCALE GENOMIC DNA]</scope>
    <source>
        <strain evidence="9">DSM 17166 / LMG 22922 / DPN7</strain>
    </source>
</reference>
<sequence>MKLFTRDETLFSLKCYISAMMALYISYSIGLRNPFWAMMTAYVVTTQPWAGSIRSKALYRLGGTILGSAAAIAIIPNLNQSPLLTTLAMSLWVGGCLYISLLDRTPRSYVFMLAGYTAALIGFPAVDDPIGLFDKGISRVEEISLGIMCAALVHTLILPRSIAPVVMNGLDKTLADARTWIVSTLRCAAPEEDRQNRRKLANDITQLRLTASHIPFDTSNIRWSSHLLRALLNRIISLTPVISSVEDRINALQLAGQPISPATQEVMKNISDWIESGSQPSPGQLQTMHSAIDAITPAIESDLQWHTLLSASLATRLHELVNTYAKCVQIRIDLDAGIQSASDDAGASRRKPDLHIDRGIALQSALAAAIAIGICCVFWIITAWPQGGTAAMMAAVFSCFFSTLDNPAAPMRVFLRYTIYSIPVSAFYLLVALPSIHTFEMLAMVIFPVVFVLSALAIRPAYALQAMAMLFGVLGTFALMDVNQATMDIYLNSITGQLAGTAVAALVASLFRTISAERAVVRIRNANRQDLATLASARRGQITPHLTSRMLDRVGLLQTRLPAESREASPGTPDPLLALRVGNDIAVLQSALQSLPRAGQSVRRMLDSLAAFLHKPVHNPVQGPGEDLLQQLDDALTTVLQAPAIGSSHHRAVVAMVGLRRGLFPQTAHYPVTPTTREVRS</sequence>
<feature type="transmembrane region" description="Helical" evidence="7">
    <location>
        <begin position="494"/>
        <end position="514"/>
    </location>
</feature>
<feature type="transmembrane region" description="Helical" evidence="7">
    <location>
        <begin position="9"/>
        <end position="27"/>
    </location>
</feature>
<name>W0PGX7_ADVMD</name>
<protein>
    <submittedName>
        <fullName evidence="8">Putative p-hydroxybenzoic acid efflux pump subunit AaeB/fusaric acid resistance protein</fullName>
    </submittedName>
</protein>
<dbReference type="eggNOG" id="COG1289">
    <property type="taxonomic scope" value="Bacteria"/>
</dbReference>
<gene>
    <name evidence="8" type="ORF">MIM_c30280</name>
</gene>
<keyword evidence="9" id="KW-1185">Reference proteome</keyword>
<dbReference type="Pfam" id="PF04632">
    <property type="entry name" value="FUSC"/>
    <property type="match status" value="1"/>
</dbReference>
<dbReference type="EMBL" id="CP003915">
    <property type="protein sequence ID" value="AHG65092.1"/>
    <property type="molecule type" value="Genomic_DNA"/>
</dbReference>
<keyword evidence="5 7" id="KW-1133">Transmembrane helix</keyword>
<proteinExistence type="predicted"/>
<keyword evidence="3" id="KW-1003">Cell membrane</keyword>
<dbReference type="GO" id="GO:0022857">
    <property type="term" value="F:transmembrane transporter activity"/>
    <property type="evidence" value="ECO:0007669"/>
    <property type="project" value="InterPro"/>
</dbReference>
<dbReference type="PANTHER" id="PTHR30509">
    <property type="entry name" value="P-HYDROXYBENZOIC ACID EFFLUX PUMP SUBUNIT-RELATED"/>
    <property type="match status" value="1"/>
</dbReference>
<evidence type="ECO:0000256" key="7">
    <source>
        <dbReference type="SAM" id="Phobius"/>
    </source>
</evidence>
<evidence type="ECO:0000313" key="9">
    <source>
        <dbReference type="Proteomes" id="UP000019095"/>
    </source>
</evidence>
<comment type="subcellular location">
    <subcellularLocation>
        <location evidence="1">Cell membrane</location>
        <topology evidence="1">Multi-pass membrane protein</topology>
    </subcellularLocation>
</comment>
<dbReference type="AlphaFoldDB" id="W0PGX7"/>
<evidence type="ECO:0000256" key="5">
    <source>
        <dbReference type="ARBA" id="ARBA00022989"/>
    </source>
</evidence>
<evidence type="ECO:0000256" key="2">
    <source>
        <dbReference type="ARBA" id="ARBA00022448"/>
    </source>
</evidence>
<evidence type="ECO:0000313" key="8">
    <source>
        <dbReference type="EMBL" id="AHG65092.1"/>
    </source>
</evidence>
<dbReference type="GO" id="GO:0005886">
    <property type="term" value="C:plasma membrane"/>
    <property type="evidence" value="ECO:0007669"/>
    <property type="project" value="UniProtKB-SubCell"/>
</dbReference>
<evidence type="ECO:0000256" key="6">
    <source>
        <dbReference type="ARBA" id="ARBA00023136"/>
    </source>
</evidence>
<evidence type="ECO:0000256" key="3">
    <source>
        <dbReference type="ARBA" id="ARBA00022475"/>
    </source>
</evidence>
<dbReference type="Proteomes" id="UP000019095">
    <property type="component" value="Chromosome"/>
</dbReference>
<feature type="transmembrane region" description="Helical" evidence="7">
    <location>
        <begin position="387"/>
        <end position="405"/>
    </location>
</feature>
<feature type="transmembrane region" description="Helical" evidence="7">
    <location>
        <begin position="417"/>
        <end position="435"/>
    </location>
</feature>
<feature type="transmembrane region" description="Helical" evidence="7">
    <location>
        <begin position="145"/>
        <end position="163"/>
    </location>
</feature>
<dbReference type="OrthoDB" id="6538131at2"/>
<keyword evidence="6 7" id="KW-0472">Membrane</keyword>
<feature type="transmembrane region" description="Helical" evidence="7">
    <location>
        <begin position="81"/>
        <end position="101"/>
    </location>
</feature>
<dbReference type="KEGG" id="amim:MIM_c30280"/>
<dbReference type="PATRIC" id="fig|1247726.3.peg.3333"/>
<dbReference type="HOGENOM" id="CLU_013927_2_0_4"/>
<evidence type="ECO:0000256" key="4">
    <source>
        <dbReference type="ARBA" id="ARBA00022692"/>
    </source>
</evidence>
<feature type="transmembrane region" description="Helical" evidence="7">
    <location>
        <begin position="57"/>
        <end position="75"/>
    </location>
</feature>
<organism evidence="8 9">
    <name type="scientific">Advenella mimigardefordensis (strain DSM 17166 / LMG 22922 / DPN7)</name>
    <dbReference type="NCBI Taxonomy" id="1247726"/>
    <lineage>
        <taxon>Bacteria</taxon>
        <taxon>Pseudomonadati</taxon>
        <taxon>Pseudomonadota</taxon>
        <taxon>Betaproteobacteria</taxon>
        <taxon>Burkholderiales</taxon>
        <taxon>Alcaligenaceae</taxon>
    </lineage>
</organism>
<dbReference type="RefSeq" id="WP_025373751.1">
    <property type="nucleotide sequence ID" value="NZ_CP003915.1"/>
</dbReference>
<feature type="transmembrane region" description="Helical" evidence="7">
    <location>
        <begin position="463"/>
        <end position="482"/>
    </location>
</feature>
<keyword evidence="2" id="KW-0813">Transport</keyword>
<accession>W0PGX7</accession>
<feature type="transmembrane region" description="Helical" evidence="7">
    <location>
        <begin position="108"/>
        <end position="125"/>
    </location>
</feature>
<dbReference type="InterPro" id="IPR006726">
    <property type="entry name" value="PHBA_efflux_AaeB/fusaric-R"/>
</dbReference>
<evidence type="ECO:0000256" key="1">
    <source>
        <dbReference type="ARBA" id="ARBA00004651"/>
    </source>
</evidence>
<feature type="transmembrane region" description="Helical" evidence="7">
    <location>
        <begin position="359"/>
        <end position="381"/>
    </location>
</feature>
<keyword evidence="4 7" id="KW-0812">Transmembrane</keyword>
<dbReference type="STRING" id="1247726.MIM_c30280"/>
<dbReference type="PANTHER" id="PTHR30509:SF9">
    <property type="entry name" value="MULTIDRUG RESISTANCE PROTEIN MDTO"/>
    <property type="match status" value="1"/>
</dbReference>